<dbReference type="InterPro" id="IPR005143">
    <property type="entry name" value="TF_LuxR_autoind-bd_dom"/>
</dbReference>
<accession>A0ABZ2I9C3</accession>
<feature type="domain" description="HTH luxR-type" evidence="4">
    <location>
        <begin position="167"/>
        <end position="232"/>
    </location>
</feature>
<dbReference type="PANTHER" id="PTHR44688">
    <property type="entry name" value="DNA-BINDING TRANSCRIPTIONAL ACTIVATOR DEVR_DOSR"/>
    <property type="match status" value="1"/>
</dbReference>
<dbReference type="InterPro" id="IPR016032">
    <property type="entry name" value="Sig_transdc_resp-reg_C-effctor"/>
</dbReference>
<dbReference type="Proteomes" id="UP001369958">
    <property type="component" value="Plasmid unnamed"/>
</dbReference>
<dbReference type="InterPro" id="IPR036693">
    <property type="entry name" value="TF_LuxR_autoind-bd_dom_sf"/>
</dbReference>
<dbReference type="RefSeq" id="WP_338610882.1">
    <property type="nucleotide sequence ID" value="NZ_CP146276.1"/>
</dbReference>
<organism evidence="5 6">
    <name type="scientific">Pelagibacterium nitratireducens</name>
    <dbReference type="NCBI Taxonomy" id="1046114"/>
    <lineage>
        <taxon>Bacteria</taxon>
        <taxon>Pseudomonadati</taxon>
        <taxon>Pseudomonadota</taxon>
        <taxon>Alphaproteobacteria</taxon>
        <taxon>Hyphomicrobiales</taxon>
        <taxon>Devosiaceae</taxon>
        <taxon>Pelagibacterium</taxon>
    </lineage>
</organism>
<dbReference type="Gene3D" id="1.10.10.10">
    <property type="entry name" value="Winged helix-like DNA-binding domain superfamily/Winged helix DNA-binding domain"/>
    <property type="match status" value="1"/>
</dbReference>
<reference evidence="5 6" key="1">
    <citation type="submission" date="2024-02" db="EMBL/GenBank/DDBJ databases">
        <title>Complete genome sequence of Pelagibacterium nitratireducens ZH15.</title>
        <authorList>
            <person name="Zhao L.H."/>
        </authorList>
    </citation>
    <scope>NUCLEOTIDE SEQUENCE [LARGE SCALE GENOMIC DNA]</scope>
    <source>
        <strain evidence="5 6">ZH15</strain>
        <plasmid evidence="5 6">unnamed</plasmid>
    </source>
</reference>
<keyword evidence="1" id="KW-0805">Transcription regulation</keyword>
<dbReference type="InterPro" id="IPR000792">
    <property type="entry name" value="Tscrpt_reg_LuxR_C"/>
</dbReference>
<dbReference type="CDD" id="cd06170">
    <property type="entry name" value="LuxR_C_like"/>
    <property type="match status" value="1"/>
</dbReference>
<keyword evidence="2" id="KW-0238">DNA-binding</keyword>
<dbReference type="SMART" id="SM00421">
    <property type="entry name" value="HTH_LUXR"/>
    <property type="match status" value="1"/>
</dbReference>
<dbReference type="PRINTS" id="PR00038">
    <property type="entry name" value="HTHLUXR"/>
</dbReference>
<proteinExistence type="predicted"/>
<keyword evidence="5" id="KW-0614">Plasmid</keyword>
<dbReference type="EMBL" id="CP146276">
    <property type="protein sequence ID" value="WWT34779.1"/>
    <property type="molecule type" value="Genomic_DNA"/>
</dbReference>
<keyword evidence="3" id="KW-0804">Transcription</keyword>
<dbReference type="PROSITE" id="PS50043">
    <property type="entry name" value="HTH_LUXR_2"/>
    <property type="match status" value="1"/>
</dbReference>
<dbReference type="SUPFAM" id="SSF46894">
    <property type="entry name" value="C-terminal effector domain of the bipartite response regulators"/>
    <property type="match status" value="1"/>
</dbReference>
<dbReference type="PANTHER" id="PTHR44688:SF16">
    <property type="entry name" value="DNA-BINDING TRANSCRIPTIONAL ACTIVATOR DEVR_DOSR"/>
    <property type="match status" value="1"/>
</dbReference>
<geneLocation type="plasmid" evidence="5 6">
    <name>unnamed</name>
</geneLocation>
<evidence type="ECO:0000259" key="4">
    <source>
        <dbReference type="PROSITE" id="PS50043"/>
    </source>
</evidence>
<gene>
    <name evidence="5" type="ORF">V6617_18750</name>
</gene>
<sequence>MRNQTLDHLRDSLEAASDMTGVKSSLKDLAADLGFEWFAYLSVCGTEVETFSTYPRAWQRNYLANGYAGIDPVVQLARTATGCYAWSEGKLDDDLSREGRCFFGEARAFGITSGVSVPIRAGFGRSVLFTLASSGRPDNCLEDCPLAAEAIGLHVDVYVRRWMLEPAVAQGVRLTQRERVCLAWTAKGKRMSEVAQIIGTTTRTVEYHLQNAREKLGAVNLTHAVALAVRQKLV</sequence>
<dbReference type="Gene3D" id="3.30.450.80">
    <property type="entry name" value="Transcription factor LuxR-like, autoinducer-binding domain"/>
    <property type="match status" value="1"/>
</dbReference>
<name>A0ABZ2I9C3_9HYPH</name>
<dbReference type="SUPFAM" id="SSF75516">
    <property type="entry name" value="Pheromone-binding domain of LuxR-like quorum-sensing transcription factors"/>
    <property type="match status" value="1"/>
</dbReference>
<dbReference type="Pfam" id="PF03472">
    <property type="entry name" value="Autoind_bind"/>
    <property type="match status" value="1"/>
</dbReference>
<evidence type="ECO:0000313" key="6">
    <source>
        <dbReference type="Proteomes" id="UP001369958"/>
    </source>
</evidence>
<evidence type="ECO:0000256" key="1">
    <source>
        <dbReference type="ARBA" id="ARBA00023015"/>
    </source>
</evidence>
<evidence type="ECO:0000256" key="3">
    <source>
        <dbReference type="ARBA" id="ARBA00023163"/>
    </source>
</evidence>
<evidence type="ECO:0000256" key="2">
    <source>
        <dbReference type="ARBA" id="ARBA00023125"/>
    </source>
</evidence>
<dbReference type="InterPro" id="IPR036388">
    <property type="entry name" value="WH-like_DNA-bd_sf"/>
</dbReference>
<evidence type="ECO:0000313" key="5">
    <source>
        <dbReference type="EMBL" id="WWT34779.1"/>
    </source>
</evidence>
<protein>
    <submittedName>
        <fullName evidence="5">Autoinducer binding domain-containing protein</fullName>
    </submittedName>
</protein>
<dbReference type="Pfam" id="PF00196">
    <property type="entry name" value="GerE"/>
    <property type="match status" value="1"/>
</dbReference>
<keyword evidence="6" id="KW-1185">Reference proteome</keyword>